<dbReference type="AlphaFoldDB" id="S8E9M5"/>
<accession>S8E9M5</accession>
<dbReference type="InParanoid" id="S8E9M5"/>
<feature type="region of interest" description="Disordered" evidence="3">
    <location>
        <begin position="245"/>
        <end position="386"/>
    </location>
</feature>
<feature type="region of interest" description="Disordered" evidence="3">
    <location>
        <begin position="426"/>
        <end position="457"/>
    </location>
</feature>
<evidence type="ECO:0000313" key="5">
    <source>
        <dbReference type="Proteomes" id="UP000015241"/>
    </source>
</evidence>
<organism evidence="4 5">
    <name type="scientific">Fomitopsis schrenkii</name>
    <name type="common">Brown rot fungus</name>
    <dbReference type="NCBI Taxonomy" id="2126942"/>
    <lineage>
        <taxon>Eukaryota</taxon>
        <taxon>Fungi</taxon>
        <taxon>Dikarya</taxon>
        <taxon>Basidiomycota</taxon>
        <taxon>Agaricomycotina</taxon>
        <taxon>Agaricomycetes</taxon>
        <taxon>Polyporales</taxon>
        <taxon>Fomitopsis</taxon>
    </lineage>
</organism>
<dbReference type="STRING" id="743788.S8E9M5"/>
<feature type="compositionally biased region" description="Polar residues" evidence="3">
    <location>
        <begin position="10"/>
        <end position="20"/>
    </location>
</feature>
<sequence length="457" mass="50717">SSFAALMALSANQTRQSEAAVQTALAEKQRRERLKRKEIEEKERKEREMEARMRLKRLEEEKREQERQARLEREREAREHELKRREEEERARLVHGPKKGGRTDSNGYPVSRLGRRGSDDSDNDGAGASALTREEKRRRRMELEMRHGTQNGRRSNPSGGYAKAGRRLPGGAVDITTTPGAQAADATGTMSIRQRLAQAPTLIKLNVNKRDTRTIDEILQDRAKAKAKTLQGDEAKEFKDWFGKAKEAKAVSQANSASTSRANTPATSGQKSALSRTQSGSASPTSKTPNYPRPPAPFPSAKGSASSSQRPAGTRPLPIKTPATFRSKTPVPLGKTGTATSSKVALSAGKPAAKKRPRSPSLTPSRSPSPAPPPKKRAVPAANDFSSEIWKLFGKDRSRYVAADVVSDDEDMEAGASDLEREELRSARIARKEDELAMEEERRHEEEKRRKRKEKDR</sequence>
<dbReference type="eggNOG" id="ENOG502QRJX">
    <property type="taxonomic scope" value="Eukaryota"/>
</dbReference>
<dbReference type="Pfam" id="PF08243">
    <property type="entry name" value="SPT2"/>
    <property type="match status" value="1"/>
</dbReference>
<name>S8E9M5_FOMSC</name>
<protein>
    <recommendedName>
        <fullName evidence="6">SPT2 chromatin protein</fullName>
    </recommendedName>
</protein>
<evidence type="ECO:0000256" key="1">
    <source>
        <dbReference type="ARBA" id="ARBA00006461"/>
    </source>
</evidence>
<dbReference type="OrthoDB" id="6259853at2759"/>
<feature type="non-terminal residue" evidence="4">
    <location>
        <position position="457"/>
    </location>
</feature>
<dbReference type="PANTHER" id="PTHR22691:SF8">
    <property type="entry name" value="PROTEIN SPT2 HOMOLOG"/>
    <property type="match status" value="1"/>
</dbReference>
<feature type="non-terminal residue" evidence="4">
    <location>
        <position position="1"/>
    </location>
</feature>
<reference evidence="4 5" key="1">
    <citation type="journal article" date="2012" name="Science">
        <title>The Paleozoic origin of enzymatic lignin decomposition reconstructed from 31 fungal genomes.</title>
        <authorList>
            <person name="Floudas D."/>
            <person name="Binder M."/>
            <person name="Riley R."/>
            <person name="Barry K."/>
            <person name="Blanchette R.A."/>
            <person name="Henrissat B."/>
            <person name="Martinez A.T."/>
            <person name="Otillar R."/>
            <person name="Spatafora J.W."/>
            <person name="Yadav J.S."/>
            <person name="Aerts A."/>
            <person name="Benoit I."/>
            <person name="Boyd A."/>
            <person name="Carlson A."/>
            <person name="Copeland A."/>
            <person name="Coutinho P.M."/>
            <person name="de Vries R.P."/>
            <person name="Ferreira P."/>
            <person name="Findley K."/>
            <person name="Foster B."/>
            <person name="Gaskell J."/>
            <person name="Glotzer D."/>
            <person name="Gorecki P."/>
            <person name="Heitman J."/>
            <person name="Hesse C."/>
            <person name="Hori C."/>
            <person name="Igarashi K."/>
            <person name="Jurgens J.A."/>
            <person name="Kallen N."/>
            <person name="Kersten P."/>
            <person name="Kohler A."/>
            <person name="Kuees U."/>
            <person name="Kumar T.K.A."/>
            <person name="Kuo A."/>
            <person name="LaButti K."/>
            <person name="Larrondo L.F."/>
            <person name="Lindquist E."/>
            <person name="Ling A."/>
            <person name="Lombard V."/>
            <person name="Lucas S."/>
            <person name="Lundell T."/>
            <person name="Martin R."/>
            <person name="McLaughlin D.J."/>
            <person name="Morgenstern I."/>
            <person name="Morin E."/>
            <person name="Murat C."/>
            <person name="Nagy L.G."/>
            <person name="Nolan M."/>
            <person name="Ohm R.A."/>
            <person name="Patyshakuliyeva A."/>
            <person name="Rokas A."/>
            <person name="Ruiz-Duenas F.J."/>
            <person name="Sabat G."/>
            <person name="Salamov A."/>
            <person name="Samejima M."/>
            <person name="Schmutz J."/>
            <person name="Slot J.C."/>
            <person name="St John F."/>
            <person name="Stenlid J."/>
            <person name="Sun H."/>
            <person name="Sun S."/>
            <person name="Syed K."/>
            <person name="Tsang A."/>
            <person name="Wiebenga A."/>
            <person name="Young D."/>
            <person name="Pisabarro A."/>
            <person name="Eastwood D.C."/>
            <person name="Martin F."/>
            <person name="Cullen D."/>
            <person name="Grigoriev I.V."/>
            <person name="Hibbett D.S."/>
        </authorList>
    </citation>
    <scope>NUCLEOTIDE SEQUENCE</scope>
    <source>
        <strain evidence="5">FP-58527</strain>
    </source>
</reference>
<dbReference type="GO" id="GO:0006334">
    <property type="term" value="P:nucleosome assembly"/>
    <property type="evidence" value="ECO:0007669"/>
    <property type="project" value="TreeGrafter"/>
</dbReference>
<dbReference type="EMBL" id="KE504142">
    <property type="protein sequence ID" value="EPT01328.1"/>
    <property type="molecule type" value="Genomic_DNA"/>
</dbReference>
<dbReference type="InterPro" id="IPR013256">
    <property type="entry name" value="Chromatin_SPT2"/>
</dbReference>
<evidence type="ECO:0000256" key="2">
    <source>
        <dbReference type="ARBA" id="ARBA00023054"/>
    </source>
</evidence>
<keyword evidence="5" id="KW-1185">Reference proteome</keyword>
<dbReference type="SMART" id="SM00784">
    <property type="entry name" value="SPT2"/>
    <property type="match status" value="1"/>
</dbReference>
<feature type="compositionally biased region" description="Basic and acidic residues" evidence="3">
    <location>
        <begin position="27"/>
        <end position="92"/>
    </location>
</feature>
<comment type="similarity">
    <text evidence="1">Belongs to the SPT2 family.</text>
</comment>
<dbReference type="HOGENOM" id="CLU_046161_0_0_1"/>
<dbReference type="GO" id="GO:0005730">
    <property type="term" value="C:nucleolus"/>
    <property type="evidence" value="ECO:0007669"/>
    <property type="project" value="TreeGrafter"/>
</dbReference>
<evidence type="ECO:0000313" key="4">
    <source>
        <dbReference type="EMBL" id="EPT01328.1"/>
    </source>
</evidence>
<keyword evidence="2" id="KW-0175">Coiled coil</keyword>
<feature type="compositionally biased region" description="Basic and acidic residues" evidence="3">
    <location>
        <begin position="426"/>
        <end position="448"/>
    </location>
</feature>
<feature type="compositionally biased region" description="Polar residues" evidence="3">
    <location>
        <begin position="252"/>
        <end position="289"/>
    </location>
</feature>
<evidence type="ECO:0000256" key="3">
    <source>
        <dbReference type="SAM" id="MobiDB-lite"/>
    </source>
</evidence>
<dbReference type="GO" id="GO:0003677">
    <property type="term" value="F:DNA binding"/>
    <property type="evidence" value="ECO:0007669"/>
    <property type="project" value="TreeGrafter"/>
</dbReference>
<dbReference type="Proteomes" id="UP000015241">
    <property type="component" value="Unassembled WGS sequence"/>
</dbReference>
<feature type="region of interest" description="Disordered" evidence="3">
    <location>
        <begin position="1"/>
        <end position="171"/>
    </location>
</feature>
<dbReference type="GO" id="GO:0042393">
    <property type="term" value="F:histone binding"/>
    <property type="evidence" value="ECO:0007669"/>
    <property type="project" value="TreeGrafter"/>
</dbReference>
<dbReference type="GO" id="GO:0006360">
    <property type="term" value="P:transcription by RNA polymerase I"/>
    <property type="evidence" value="ECO:0007669"/>
    <property type="project" value="TreeGrafter"/>
</dbReference>
<feature type="compositionally biased region" description="Polar residues" evidence="3">
    <location>
        <begin position="148"/>
        <end position="158"/>
    </location>
</feature>
<evidence type="ECO:0008006" key="6">
    <source>
        <dbReference type="Google" id="ProtNLM"/>
    </source>
</evidence>
<dbReference type="PANTHER" id="PTHR22691">
    <property type="entry name" value="YEAST SPT2-RELATED"/>
    <property type="match status" value="1"/>
</dbReference>
<proteinExistence type="inferred from homology"/>
<gene>
    <name evidence="4" type="ORF">FOMPIDRAFT_14044</name>
</gene>